<dbReference type="Pfam" id="PF07045">
    <property type="entry name" value="DUF1330"/>
    <property type="match status" value="1"/>
</dbReference>
<keyword evidence="3" id="KW-1185">Reference proteome</keyword>
<reference evidence="2 3" key="1">
    <citation type="submission" date="2021-01" db="EMBL/GenBank/DDBJ databases">
        <title>Whole genome shotgun sequence of Plantactinospora endophytica NBRC 110450.</title>
        <authorList>
            <person name="Komaki H."/>
            <person name="Tamura T."/>
        </authorList>
    </citation>
    <scope>NUCLEOTIDE SEQUENCE [LARGE SCALE GENOMIC DNA]</scope>
    <source>
        <strain evidence="2 3">NBRC 110450</strain>
    </source>
</reference>
<dbReference type="RefSeq" id="WP_203865565.1">
    <property type="nucleotide sequence ID" value="NZ_BONW01000007.1"/>
</dbReference>
<evidence type="ECO:0000313" key="2">
    <source>
        <dbReference type="EMBL" id="GIG86964.1"/>
    </source>
</evidence>
<dbReference type="Gene3D" id="3.30.70.100">
    <property type="match status" value="1"/>
</dbReference>
<dbReference type="PANTHER" id="PTHR41521">
    <property type="match status" value="1"/>
</dbReference>
<comment type="caution">
    <text evidence="2">The sequence shown here is derived from an EMBL/GenBank/DDBJ whole genome shotgun (WGS) entry which is preliminary data.</text>
</comment>
<gene>
    <name evidence="2" type="ORF">Pen02_19000</name>
</gene>
<dbReference type="EMBL" id="BONW01000007">
    <property type="protein sequence ID" value="GIG86964.1"/>
    <property type="molecule type" value="Genomic_DNA"/>
</dbReference>
<accession>A0ABQ4DWX8</accession>
<evidence type="ECO:0000313" key="3">
    <source>
        <dbReference type="Proteomes" id="UP000646749"/>
    </source>
</evidence>
<protein>
    <recommendedName>
        <fullName evidence="1">DUF1330 domain-containing protein</fullName>
    </recommendedName>
</protein>
<dbReference type="InterPro" id="IPR011008">
    <property type="entry name" value="Dimeric_a/b-barrel"/>
</dbReference>
<evidence type="ECO:0000259" key="1">
    <source>
        <dbReference type="Pfam" id="PF07045"/>
    </source>
</evidence>
<organism evidence="2 3">
    <name type="scientific">Plantactinospora endophytica</name>
    <dbReference type="NCBI Taxonomy" id="673535"/>
    <lineage>
        <taxon>Bacteria</taxon>
        <taxon>Bacillati</taxon>
        <taxon>Actinomycetota</taxon>
        <taxon>Actinomycetes</taxon>
        <taxon>Micromonosporales</taxon>
        <taxon>Micromonosporaceae</taxon>
        <taxon>Plantactinospora</taxon>
    </lineage>
</organism>
<name>A0ABQ4DWX8_9ACTN</name>
<dbReference type="Proteomes" id="UP000646749">
    <property type="component" value="Unassembled WGS sequence"/>
</dbReference>
<dbReference type="SUPFAM" id="SSF54909">
    <property type="entry name" value="Dimeric alpha+beta barrel"/>
    <property type="match status" value="1"/>
</dbReference>
<feature type="domain" description="DUF1330" evidence="1">
    <location>
        <begin position="4"/>
        <end position="96"/>
    </location>
</feature>
<dbReference type="PANTHER" id="PTHR41521:SF4">
    <property type="entry name" value="BLR0684 PROTEIN"/>
    <property type="match status" value="1"/>
</dbReference>
<dbReference type="InterPro" id="IPR010753">
    <property type="entry name" value="DUF1330"/>
</dbReference>
<proteinExistence type="predicted"/>
<sequence length="118" mass="12818">MTTYLINHLRIPGGVPNEKGLAYLEQVQATTEPYGGRWLVLDAEVHVVEGAWPGSAVLIEFPDMAKAKAWYNSAEYKQIRNLRTDSTINDLILVDAVGPGFTVAGYAQQIRAAAQTGG</sequence>